<keyword evidence="8" id="KW-0479">Metal-binding</keyword>
<comment type="catalytic activity">
    <reaction evidence="8">
        <text>guanosine(26) in tRNA + 2 S-adenosyl-L-methionine = N(2)-dimethylguanosine(26) in tRNA + 2 S-adenosyl-L-homocysteine + 2 H(+)</text>
        <dbReference type="Rhea" id="RHEA:43140"/>
        <dbReference type="Rhea" id="RHEA-COMP:10359"/>
        <dbReference type="Rhea" id="RHEA-COMP:10360"/>
        <dbReference type="ChEBI" id="CHEBI:15378"/>
        <dbReference type="ChEBI" id="CHEBI:57856"/>
        <dbReference type="ChEBI" id="CHEBI:59789"/>
        <dbReference type="ChEBI" id="CHEBI:74269"/>
        <dbReference type="ChEBI" id="CHEBI:74513"/>
        <dbReference type="EC" id="2.1.1.216"/>
    </reaction>
</comment>
<dbReference type="NCBIfam" id="NF003327">
    <property type="entry name" value="PRK04338.1-1"/>
    <property type="match status" value="1"/>
</dbReference>
<keyword evidence="4 8" id="KW-0949">S-adenosyl-L-methionine</keyword>
<dbReference type="PANTHER" id="PTHR10631:SF3">
    <property type="entry name" value="TRNA (GUANINE(26)-N(2))-DIMETHYLTRANSFERASE"/>
    <property type="match status" value="1"/>
</dbReference>
<feature type="binding site" evidence="8">
    <location>
        <position position="241"/>
    </location>
    <ligand>
        <name>Zn(2+)</name>
        <dbReference type="ChEBI" id="CHEBI:29105"/>
    </ligand>
</feature>
<dbReference type="Proteomes" id="UP001596447">
    <property type="component" value="Unassembled WGS sequence"/>
</dbReference>
<proteinExistence type="inferred from homology"/>
<feature type="binding site" evidence="8">
    <location>
        <position position="261"/>
    </location>
    <ligand>
        <name>Zn(2+)</name>
        <dbReference type="ChEBI" id="CHEBI:29105"/>
    </ligand>
</feature>
<dbReference type="InterPro" id="IPR042296">
    <property type="entry name" value="tRNA_met_Trm1_C"/>
</dbReference>
<comment type="caution">
    <text evidence="11">The sequence shown here is derived from an EMBL/GenBank/DDBJ whole genome shotgun (WGS) entry which is preliminary data.</text>
</comment>
<evidence type="ECO:0000256" key="4">
    <source>
        <dbReference type="ARBA" id="ARBA00022691"/>
    </source>
</evidence>
<comment type="function">
    <text evidence="8">Dimethylates a single guanine residue at position 26 of a number of tRNAs using S-adenosyl-L-methionine as donor of the methyl groups.</text>
</comment>
<dbReference type="SUPFAM" id="SSF53335">
    <property type="entry name" value="S-adenosyl-L-methionine-dependent methyltransferases"/>
    <property type="match status" value="1"/>
</dbReference>
<keyword evidence="5 8" id="KW-0819">tRNA processing</keyword>
<comment type="similarity">
    <text evidence="8 9">Belongs to the class I-like SAM-binding methyltransferase superfamily. Trm1 family.</text>
</comment>
<dbReference type="GO" id="GO:0160104">
    <property type="term" value="F:tRNA (guanine(26)-N2)-dimethyltransferase activity"/>
    <property type="evidence" value="ECO:0007669"/>
    <property type="project" value="UniProtKB-UniRule"/>
</dbReference>
<dbReference type="InterPro" id="IPR029063">
    <property type="entry name" value="SAM-dependent_MTases_sf"/>
</dbReference>
<keyword evidence="2 8" id="KW-0489">Methyltransferase</keyword>
<evidence type="ECO:0000256" key="1">
    <source>
        <dbReference type="ARBA" id="ARBA00022555"/>
    </source>
</evidence>
<feature type="binding site" evidence="8">
    <location>
        <position position="108"/>
    </location>
    <ligand>
        <name>S-adenosyl-L-methionine</name>
        <dbReference type="ChEBI" id="CHEBI:59789"/>
    </ligand>
</feature>
<evidence type="ECO:0000313" key="12">
    <source>
        <dbReference type="Proteomes" id="UP001596447"/>
    </source>
</evidence>
<dbReference type="EMBL" id="JBHTAR010000011">
    <property type="protein sequence ID" value="MFC7201277.1"/>
    <property type="molecule type" value="Genomic_DNA"/>
</dbReference>
<dbReference type="GO" id="GO:0030488">
    <property type="term" value="P:tRNA methylation"/>
    <property type="evidence" value="ECO:0007669"/>
    <property type="project" value="UniProtKB-UniRule"/>
</dbReference>
<dbReference type="NCBIfam" id="TIGR00308">
    <property type="entry name" value="TRM1"/>
    <property type="match status" value="1"/>
</dbReference>
<feature type="binding site" evidence="8">
    <location>
        <position position="258"/>
    </location>
    <ligand>
        <name>Zn(2+)</name>
        <dbReference type="ChEBI" id="CHEBI:29105"/>
    </ligand>
</feature>
<dbReference type="InterPro" id="IPR022923">
    <property type="entry name" value="TRM1_arc_bac"/>
</dbReference>
<dbReference type="GO" id="GO:0046872">
    <property type="term" value="F:metal ion binding"/>
    <property type="evidence" value="ECO:0007669"/>
    <property type="project" value="UniProtKB-KW"/>
</dbReference>
<evidence type="ECO:0000256" key="9">
    <source>
        <dbReference type="PROSITE-ProRule" id="PRU00958"/>
    </source>
</evidence>
<evidence type="ECO:0000256" key="7">
    <source>
        <dbReference type="ARBA" id="ARBA00039099"/>
    </source>
</evidence>
<evidence type="ECO:0000256" key="6">
    <source>
        <dbReference type="ARBA" id="ARBA00022884"/>
    </source>
</evidence>
<dbReference type="RefSeq" id="WP_279528028.1">
    <property type="nucleotide sequence ID" value="NZ_CP122312.1"/>
</dbReference>
<gene>
    <name evidence="8" type="primary">trm1</name>
    <name evidence="11" type="ORF">ACFQJ9_18020</name>
</gene>
<name>A0ABD5Z7R4_9EURY</name>
<feature type="binding site" evidence="8">
    <location>
        <position position="66"/>
    </location>
    <ligand>
        <name>S-adenosyl-L-methionine</name>
        <dbReference type="ChEBI" id="CHEBI:59789"/>
    </ligand>
</feature>
<sequence length="374" mass="40987">MDVSEGAVSIEVPEASGGGEGAASGVFFNPDQELNRDITVAVLRAFGDREERAERYFDATAASGIRGVRAAAEGWDVTMADVDADAVSLARDNLDRNDLEGEVLLQDANAVLHDVDRVFDVVDVDPFGSPVPFADAAFANTRDLVCVTATDTAPLCGAHFESGVRRYSAVPRNTEDHAEMGLRVLLSTLARTAARYDVGVRPVLSHVTDHYVRTYLELDHRATDADAALDELGNVHHCPECLYREWEYGLLEGERQGCPHCGGDNVVTAGPVWLGPAHDADFVRDVREHLSEEMGRFDRARDTLETIADELHVPFHYNQHKLYKRWGESAIAMDDFLAVLRDAGHEASRTHFGGTRFKTEADVGEIREAVLAAN</sequence>
<evidence type="ECO:0000313" key="11">
    <source>
        <dbReference type="EMBL" id="MFC7201277.1"/>
    </source>
</evidence>
<keyword evidence="6 8" id="KW-0694">RNA-binding</keyword>
<dbReference type="AlphaFoldDB" id="A0ABD5Z7R4"/>
<reference evidence="11 12" key="1">
    <citation type="journal article" date="2019" name="Int. J. Syst. Evol. Microbiol.">
        <title>The Global Catalogue of Microorganisms (GCM) 10K type strain sequencing project: providing services to taxonomists for standard genome sequencing and annotation.</title>
        <authorList>
            <consortium name="The Broad Institute Genomics Platform"/>
            <consortium name="The Broad Institute Genome Sequencing Center for Infectious Disease"/>
            <person name="Wu L."/>
            <person name="Ma J."/>
        </authorList>
    </citation>
    <scope>NUCLEOTIDE SEQUENCE [LARGE SCALE GENOMIC DNA]</scope>
    <source>
        <strain evidence="11 12">XZGYJ-43</strain>
    </source>
</reference>
<evidence type="ECO:0000256" key="2">
    <source>
        <dbReference type="ARBA" id="ARBA00022603"/>
    </source>
</evidence>
<dbReference type="Pfam" id="PF02005">
    <property type="entry name" value="TRM"/>
    <property type="match status" value="1"/>
</dbReference>
<feature type="binding site" evidence="8">
    <location>
        <position position="107"/>
    </location>
    <ligand>
        <name>S-adenosyl-L-methionine</name>
        <dbReference type="ChEBI" id="CHEBI:59789"/>
    </ligand>
</feature>
<evidence type="ECO:0000256" key="8">
    <source>
        <dbReference type="HAMAP-Rule" id="MF_00290"/>
    </source>
</evidence>
<dbReference type="EC" id="2.1.1.216" evidence="7 8"/>
<feature type="region of interest" description="Disordered" evidence="10">
    <location>
        <begin position="1"/>
        <end position="23"/>
    </location>
</feature>
<keyword evidence="1 8" id="KW-0820">tRNA-binding</keyword>
<accession>A0ABD5Z7R4</accession>
<dbReference type="HAMAP" id="MF_00290">
    <property type="entry name" value="tRNA_dimethyltr_TRM1"/>
    <property type="match status" value="1"/>
</dbReference>
<evidence type="ECO:0000256" key="5">
    <source>
        <dbReference type="ARBA" id="ARBA00022694"/>
    </source>
</evidence>
<dbReference type="Gene3D" id="3.30.56.70">
    <property type="entry name" value="N2,N2-dimethylguanosine tRNA methyltransferase, C-terminal domain"/>
    <property type="match status" value="1"/>
</dbReference>
<dbReference type="PANTHER" id="PTHR10631">
    <property type="entry name" value="N 2 ,N 2 -DIMETHYLGUANOSINE TRNA METHYLTRANSFERASE"/>
    <property type="match status" value="1"/>
</dbReference>
<dbReference type="PROSITE" id="PS51626">
    <property type="entry name" value="SAM_MT_TRM1"/>
    <property type="match status" value="1"/>
</dbReference>
<feature type="binding site" evidence="8">
    <location>
        <position position="81"/>
    </location>
    <ligand>
        <name>S-adenosyl-L-methionine</name>
        <dbReference type="ChEBI" id="CHEBI:59789"/>
    </ligand>
</feature>
<keyword evidence="3 8" id="KW-0808">Transferase</keyword>
<feature type="binding site" evidence="8">
    <location>
        <position position="36"/>
    </location>
    <ligand>
        <name>S-adenosyl-L-methionine</name>
        <dbReference type="ChEBI" id="CHEBI:59789"/>
    </ligand>
</feature>
<feature type="binding site" evidence="8">
    <location>
        <position position="238"/>
    </location>
    <ligand>
        <name>Zn(2+)</name>
        <dbReference type="ChEBI" id="CHEBI:29105"/>
    </ligand>
</feature>
<keyword evidence="12" id="KW-1185">Reference proteome</keyword>
<dbReference type="GO" id="GO:0000049">
    <property type="term" value="F:tRNA binding"/>
    <property type="evidence" value="ECO:0007669"/>
    <property type="project" value="UniProtKB-UniRule"/>
</dbReference>
<evidence type="ECO:0000256" key="10">
    <source>
        <dbReference type="SAM" id="MobiDB-lite"/>
    </source>
</evidence>
<protein>
    <recommendedName>
        <fullName evidence="7 8">tRNA (guanine(26)-N(2))-dimethyltransferase</fullName>
        <ecNumber evidence="7 8">2.1.1.216</ecNumber>
    </recommendedName>
    <alternativeName>
        <fullName evidence="8">tRNA 2,2-dimethylguanosine-26 methyltransferase</fullName>
    </alternativeName>
    <alternativeName>
        <fullName evidence="8">tRNA(guanine-26,N(2)-N(2)) methyltransferase</fullName>
    </alternativeName>
    <alternativeName>
        <fullName evidence="8">tRNA(m(2,2)G26)dimethyltransferase</fullName>
    </alternativeName>
</protein>
<organism evidence="11 12">
    <name type="scientific">Halospeciosus flavus</name>
    <dbReference type="NCBI Taxonomy" id="3032283"/>
    <lineage>
        <taxon>Archaea</taxon>
        <taxon>Methanobacteriati</taxon>
        <taxon>Methanobacteriota</taxon>
        <taxon>Stenosarchaea group</taxon>
        <taxon>Halobacteria</taxon>
        <taxon>Halobacteriales</taxon>
        <taxon>Halobacteriaceae</taxon>
        <taxon>Halospeciosus</taxon>
    </lineage>
</organism>
<dbReference type="InterPro" id="IPR002905">
    <property type="entry name" value="Trm1"/>
</dbReference>
<evidence type="ECO:0000256" key="3">
    <source>
        <dbReference type="ARBA" id="ARBA00022679"/>
    </source>
</evidence>
<dbReference type="Gene3D" id="3.40.50.150">
    <property type="entry name" value="Vaccinia Virus protein VP39"/>
    <property type="match status" value="1"/>
</dbReference>
<keyword evidence="8" id="KW-0862">Zinc</keyword>